<dbReference type="GO" id="GO:0048472">
    <property type="term" value="F:threonine-phosphate decarboxylase activity"/>
    <property type="evidence" value="ECO:0007669"/>
    <property type="project" value="InterPro"/>
</dbReference>
<feature type="transmembrane region" description="Helical" evidence="9">
    <location>
        <begin position="183"/>
        <end position="202"/>
    </location>
</feature>
<comment type="caution">
    <text evidence="10">The sequence shown here is derived from an EMBL/GenBank/DDBJ whole genome shotgun (WGS) entry which is preliminary data.</text>
</comment>
<evidence type="ECO:0000313" key="11">
    <source>
        <dbReference type="Proteomes" id="UP000223596"/>
    </source>
</evidence>
<name>A0AB36TFJ5_ACETH</name>
<dbReference type="GO" id="GO:0005886">
    <property type="term" value="C:plasma membrane"/>
    <property type="evidence" value="ECO:0007669"/>
    <property type="project" value="UniProtKB-SubCell"/>
</dbReference>
<accession>A0AB36TFJ5</accession>
<dbReference type="HAMAP" id="MF_00024">
    <property type="entry name" value="CobD_CbiB"/>
    <property type="match status" value="1"/>
</dbReference>
<comment type="pathway">
    <text evidence="2 9">Cofactor biosynthesis; adenosylcobalamin biosynthesis.</text>
</comment>
<dbReference type="InterPro" id="IPR004485">
    <property type="entry name" value="Cobalamin_biosynth_CobD/CbiB"/>
</dbReference>
<evidence type="ECO:0000256" key="4">
    <source>
        <dbReference type="ARBA" id="ARBA00022475"/>
    </source>
</evidence>
<evidence type="ECO:0000256" key="2">
    <source>
        <dbReference type="ARBA" id="ARBA00004953"/>
    </source>
</evidence>
<dbReference type="GO" id="GO:0009236">
    <property type="term" value="P:cobalamin biosynthetic process"/>
    <property type="evidence" value="ECO:0007669"/>
    <property type="project" value="UniProtKB-UniRule"/>
</dbReference>
<comment type="caution">
    <text evidence="9">Lacks conserved residue(s) required for the propagation of feature annotation.</text>
</comment>
<keyword evidence="5 9" id="KW-0169">Cobalamin biosynthesis</keyword>
<dbReference type="NCBIfam" id="TIGR00380">
    <property type="entry name" value="cobal_cbiB"/>
    <property type="match status" value="1"/>
</dbReference>
<dbReference type="RefSeq" id="WP_003511680.1">
    <property type="nucleotide sequence ID" value="NZ_CP013828.1"/>
</dbReference>
<gene>
    <name evidence="9" type="primary">cobD</name>
    <name evidence="10" type="ORF">M972_11741</name>
</gene>
<comment type="function">
    <text evidence="9">Converts cobyric acid to cobinamide by the addition of aminopropanol on the F carboxylic group.</text>
</comment>
<dbReference type="AlphaFoldDB" id="A0AB36TFJ5"/>
<dbReference type="PANTHER" id="PTHR34308:SF1">
    <property type="entry name" value="COBALAMIN BIOSYNTHESIS PROTEIN CBIB"/>
    <property type="match status" value="1"/>
</dbReference>
<comment type="subcellular location">
    <subcellularLocation>
        <location evidence="1 9">Cell membrane</location>
        <topology evidence="1 9">Multi-pass membrane protein</topology>
    </subcellularLocation>
</comment>
<dbReference type="GO" id="GO:0015420">
    <property type="term" value="F:ABC-type vitamin B12 transporter activity"/>
    <property type="evidence" value="ECO:0007669"/>
    <property type="project" value="UniProtKB-UniRule"/>
</dbReference>
<evidence type="ECO:0000256" key="9">
    <source>
        <dbReference type="HAMAP-Rule" id="MF_00024"/>
    </source>
</evidence>
<dbReference type="PANTHER" id="PTHR34308">
    <property type="entry name" value="COBALAMIN BIOSYNTHESIS PROTEIN CBIB"/>
    <property type="match status" value="1"/>
</dbReference>
<keyword evidence="6 9" id="KW-0812">Transmembrane</keyword>
<evidence type="ECO:0000256" key="8">
    <source>
        <dbReference type="ARBA" id="ARBA00023136"/>
    </source>
</evidence>
<evidence type="ECO:0000256" key="1">
    <source>
        <dbReference type="ARBA" id="ARBA00004651"/>
    </source>
</evidence>
<evidence type="ECO:0000256" key="3">
    <source>
        <dbReference type="ARBA" id="ARBA00006263"/>
    </source>
</evidence>
<reference evidence="10 11" key="1">
    <citation type="submission" date="2017-09" db="EMBL/GenBank/DDBJ databases">
        <title>Evaluation of Pacific Biosciences Sequencing Technology to Finishing C. thermocellum Genome Sequences.</title>
        <authorList>
            <person name="Brown S."/>
        </authorList>
    </citation>
    <scope>NUCLEOTIDE SEQUENCE [LARGE SCALE GENOMIC DNA]</scope>
    <source>
        <strain evidence="10 11">AD2</strain>
    </source>
</reference>
<dbReference type="GeneID" id="35804850"/>
<feature type="transmembrane region" description="Helical" evidence="9">
    <location>
        <begin position="324"/>
        <end position="347"/>
    </location>
</feature>
<proteinExistence type="inferred from homology"/>
<keyword evidence="8 9" id="KW-0472">Membrane</keyword>
<dbReference type="EMBL" id="PDBW01000001">
    <property type="protein sequence ID" value="PFH01980.1"/>
    <property type="molecule type" value="Genomic_DNA"/>
</dbReference>
<keyword evidence="7 9" id="KW-1133">Transmembrane helix</keyword>
<evidence type="ECO:0000256" key="5">
    <source>
        <dbReference type="ARBA" id="ARBA00022573"/>
    </source>
</evidence>
<feature type="transmembrane region" description="Helical" evidence="9">
    <location>
        <begin position="75"/>
        <end position="98"/>
    </location>
</feature>
<organism evidence="10 11">
    <name type="scientific">Acetivibrio thermocellus AD2</name>
    <dbReference type="NCBI Taxonomy" id="1138384"/>
    <lineage>
        <taxon>Bacteria</taxon>
        <taxon>Bacillati</taxon>
        <taxon>Bacillota</taxon>
        <taxon>Clostridia</taxon>
        <taxon>Eubacteriales</taxon>
        <taxon>Oscillospiraceae</taxon>
        <taxon>Acetivibrio</taxon>
    </lineage>
</organism>
<dbReference type="Pfam" id="PF03186">
    <property type="entry name" value="CobD_Cbib"/>
    <property type="match status" value="1"/>
</dbReference>
<evidence type="ECO:0000313" key="10">
    <source>
        <dbReference type="EMBL" id="PFH01980.1"/>
    </source>
</evidence>
<comment type="similarity">
    <text evidence="3 9">Belongs to the CobD/CbiB family.</text>
</comment>
<evidence type="ECO:0000256" key="6">
    <source>
        <dbReference type="ARBA" id="ARBA00022692"/>
    </source>
</evidence>
<feature type="transmembrane region" description="Helical" evidence="9">
    <location>
        <begin position="105"/>
        <end position="125"/>
    </location>
</feature>
<sequence length="351" mass="39397">MSLFFLLDVFVAFFADFVIGHPDWLPRPEKFIEWIGKYVENIMRRIINISSSKKVKALGEDIVRSTSKTYRNERIAGVAFVLVMTTLVALIVAALLELSMFIDPILFHAVNTCLIYLSFGSRAVAKESYKVFDALKERDVFKARNMLAAVIGIKTENLDEKEIIKRTVESTAEDTADRVISPIFYASLASFFSLGATIVWIYKTINILDRMVGYKNDEYRHFGWATAKLDDIVNFIPARLTGILIVAGAFLTGKEYKNSYSIMMRDRKKHASPNSGYPEAAVAGALGIRLGTEVLRLGDIVEKPAIGDDINELDIKAISQTVSLMYAASFIALLLMEALGLLIFVFYNYVY</sequence>
<evidence type="ECO:0000256" key="7">
    <source>
        <dbReference type="ARBA" id="ARBA00022989"/>
    </source>
</evidence>
<dbReference type="Proteomes" id="UP000223596">
    <property type="component" value="Unassembled WGS sequence"/>
</dbReference>
<protein>
    <recommendedName>
        <fullName evidence="9">Cobalamin biosynthesis protein CobD</fullName>
    </recommendedName>
</protein>
<keyword evidence="4 9" id="KW-1003">Cell membrane</keyword>